<evidence type="ECO:0000256" key="1">
    <source>
        <dbReference type="SAM" id="Phobius"/>
    </source>
</evidence>
<feature type="transmembrane region" description="Helical" evidence="1">
    <location>
        <begin position="194"/>
        <end position="216"/>
    </location>
</feature>
<dbReference type="Proteomes" id="UP001280581">
    <property type="component" value="Unassembled WGS sequence"/>
</dbReference>
<keyword evidence="4" id="KW-1185">Reference proteome</keyword>
<comment type="caution">
    <text evidence="3">The sequence shown here is derived from an EMBL/GenBank/DDBJ whole genome shotgun (WGS) entry which is preliminary data.</text>
</comment>
<feature type="transmembrane region" description="Helical" evidence="1">
    <location>
        <begin position="30"/>
        <end position="48"/>
    </location>
</feature>
<accession>A0AAN6RBF4</accession>
<proteinExistence type="predicted"/>
<feature type="transmembrane region" description="Helical" evidence="1">
    <location>
        <begin position="127"/>
        <end position="147"/>
    </location>
</feature>
<keyword evidence="1" id="KW-0812">Transmembrane</keyword>
<evidence type="ECO:0000313" key="4">
    <source>
        <dbReference type="Proteomes" id="UP001280581"/>
    </source>
</evidence>
<organism evidence="3 4">
    <name type="scientific">Pseudopithomyces chartarum</name>
    <dbReference type="NCBI Taxonomy" id="1892770"/>
    <lineage>
        <taxon>Eukaryota</taxon>
        <taxon>Fungi</taxon>
        <taxon>Dikarya</taxon>
        <taxon>Ascomycota</taxon>
        <taxon>Pezizomycotina</taxon>
        <taxon>Dothideomycetes</taxon>
        <taxon>Pleosporomycetidae</taxon>
        <taxon>Pleosporales</taxon>
        <taxon>Massarineae</taxon>
        <taxon>Didymosphaeriaceae</taxon>
        <taxon>Pseudopithomyces</taxon>
    </lineage>
</organism>
<feature type="domain" description="DUF7703" evidence="2">
    <location>
        <begin position="141"/>
        <end position="246"/>
    </location>
</feature>
<evidence type="ECO:0000313" key="3">
    <source>
        <dbReference type="EMBL" id="KAK3200959.1"/>
    </source>
</evidence>
<feature type="transmembrane region" description="Helical" evidence="1">
    <location>
        <begin position="60"/>
        <end position="82"/>
    </location>
</feature>
<dbReference type="EMBL" id="WVTA01000017">
    <property type="protein sequence ID" value="KAK3200959.1"/>
    <property type="molecule type" value="Genomic_DNA"/>
</dbReference>
<dbReference type="Pfam" id="PF24802">
    <property type="entry name" value="DUF7703"/>
    <property type="match status" value="2"/>
</dbReference>
<dbReference type="PANTHER" id="PTHR37013:SF4">
    <property type="entry name" value="INTEGRAL MEMBRANE PROTEIN"/>
    <property type="match status" value="1"/>
</dbReference>
<dbReference type="AlphaFoldDB" id="A0AAN6RBF4"/>
<gene>
    <name evidence="3" type="ORF">GRF29_213g520427</name>
</gene>
<protein>
    <recommendedName>
        <fullName evidence="2">DUF7703 domain-containing protein</fullName>
    </recommendedName>
</protein>
<dbReference type="InterPro" id="IPR056120">
    <property type="entry name" value="DUF7703"/>
</dbReference>
<name>A0AAN6RBF4_9PLEO</name>
<reference evidence="3 4" key="1">
    <citation type="submission" date="2021-02" db="EMBL/GenBank/DDBJ databases">
        <title>Genome assembly of Pseudopithomyces chartarum.</title>
        <authorList>
            <person name="Jauregui R."/>
            <person name="Singh J."/>
            <person name="Voisey C."/>
        </authorList>
    </citation>
    <scope>NUCLEOTIDE SEQUENCE [LARGE SCALE GENOMIC DNA]</scope>
    <source>
        <strain evidence="3 4">AGR01</strain>
    </source>
</reference>
<keyword evidence="1" id="KW-1133">Transmembrane helix</keyword>
<evidence type="ECO:0000259" key="2">
    <source>
        <dbReference type="Pfam" id="PF24802"/>
    </source>
</evidence>
<sequence>MSTPSMSQVTSRDSENGMGADHIMSHRTQLVVAVFLALAVFNAAEVIIKILRTFRSYRGVYFGALMASSVGIVLHALGYFFRNFNITKSLPLEIVLVGPGGMLMITGQSIMLYSRLHLISRNHSKDYWLLTMILFNLLVVQKFLSIYRVWEPIQVTFFVQECTISGIYMYRTYLLVQDARAFRKDPRNLFRHLILVNILIILLDITILVFQFAGLYEYQTSWKTLSYSIKLKLEFYILGRLIEFLKNGLRDGETGRTSSNNDQLGTGIRSVVGPQGYDDVSDGGRYYRVAAYALIDDHSRSAPEDVPNTIRRTTEITVDDGTGVDVTPEGIVREPSRQSLFQ</sequence>
<feature type="transmembrane region" description="Helical" evidence="1">
    <location>
        <begin position="153"/>
        <end position="173"/>
    </location>
</feature>
<keyword evidence="1" id="KW-0472">Membrane</keyword>
<feature type="transmembrane region" description="Helical" evidence="1">
    <location>
        <begin position="94"/>
        <end position="115"/>
    </location>
</feature>
<feature type="domain" description="DUF7703" evidence="2">
    <location>
        <begin position="26"/>
        <end position="139"/>
    </location>
</feature>
<dbReference type="PANTHER" id="PTHR37013">
    <property type="entry name" value="INTEGRAL MEMBRANE PROTEIN (AFU_ORTHOLOGUE AFUA_1G05950)-RELATED"/>
    <property type="match status" value="1"/>
</dbReference>